<keyword evidence="2" id="KW-1133">Transmembrane helix</keyword>
<dbReference type="RefSeq" id="WP_379872064.1">
    <property type="nucleotide sequence ID" value="NZ_JBHTBH010000007.1"/>
</dbReference>
<dbReference type="EMBL" id="JBHTBH010000007">
    <property type="protein sequence ID" value="MFC7329428.1"/>
    <property type="molecule type" value="Genomic_DNA"/>
</dbReference>
<dbReference type="Pfam" id="PF13406">
    <property type="entry name" value="SLT_2"/>
    <property type="match status" value="1"/>
</dbReference>
<gene>
    <name evidence="4" type="ORF">ACFQRF_16980</name>
</gene>
<dbReference type="SUPFAM" id="SSF53955">
    <property type="entry name" value="Lysozyme-like"/>
    <property type="match status" value="1"/>
</dbReference>
<dbReference type="PANTHER" id="PTHR30163:SF8">
    <property type="entry name" value="LYTIC MUREIN TRANSGLYCOSYLASE"/>
    <property type="match status" value="1"/>
</dbReference>
<sequence length="301" mass="30507">MTTPSRTPDPGSPPRLEEPPDRAAPSVRRSALVAAAAVLTSLGVTAGILGAVSGVTRSAAPTAPPPGSREAGGQVDTLPGGPGAHAEPTGTEDGARSTGEGPDDRPFPGPGDPAARISPEWLDRVAEAAGIPSRALQGYAAAQLRLVEEEPDCQVSWPTLAAIGHIESWHGGYAGGEIGADGRTTVDVIGIPLDGTNGTAAIPDTDEGRLDGDPEWDRAVGPMQFIPATWARWGADGDGDGRADPHDIDDAALTAGRYLCADGRVLTDAADWQAAVLSYNRSDAYAADVLAAANGYAAAAG</sequence>
<feature type="region of interest" description="Disordered" evidence="1">
    <location>
        <begin position="56"/>
        <end position="117"/>
    </location>
</feature>
<dbReference type="PANTHER" id="PTHR30163">
    <property type="entry name" value="MEMBRANE-BOUND LYTIC MUREIN TRANSGLYCOSYLASE B"/>
    <property type="match status" value="1"/>
</dbReference>
<dbReference type="InterPro" id="IPR031304">
    <property type="entry name" value="SLT_2"/>
</dbReference>
<keyword evidence="2" id="KW-0472">Membrane</keyword>
<evidence type="ECO:0000313" key="5">
    <source>
        <dbReference type="Proteomes" id="UP001596540"/>
    </source>
</evidence>
<name>A0ABW2KJ32_9ACTN</name>
<comment type="caution">
    <text evidence="4">The sequence shown here is derived from an EMBL/GenBank/DDBJ whole genome shotgun (WGS) entry which is preliminary data.</text>
</comment>
<dbReference type="InterPro" id="IPR023346">
    <property type="entry name" value="Lysozyme-like_dom_sf"/>
</dbReference>
<evidence type="ECO:0000256" key="1">
    <source>
        <dbReference type="SAM" id="MobiDB-lite"/>
    </source>
</evidence>
<dbReference type="Proteomes" id="UP001596540">
    <property type="component" value="Unassembled WGS sequence"/>
</dbReference>
<protein>
    <submittedName>
        <fullName evidence="4">Lytic transglycosylase domain-containing protein</fullName>
    </submittedName>
</protein>
<organism evidence="4 5">
    <name type="scientific">Marinactinospora rubrisoli</name>
    <dbReference type="NCBI Taxonomy" id="2715399"/>
    <lineage>
        <taxon>Bacteria</taxon>
        <taxon>Bacillati</taxon>
        <taxon>Actinomycetota</taxon>
        <taxon>Actinomycetes</taxon>
        <taxon>Streptosporangiales</taxon>
        <taxon>Nocardiopsidaceae</taxon>
        <taxon>Marinactinospora</taxon>
    </lineage>
</organism>
<feature type="transmembrane region" description="Helical" evidence="2">
    <location>
        <begin position="31"/>
        <end position="52"/>
    </location>
</feature>
<keyword evidence="5" id="KW-1185">Reference proteome</keyword>
<evidence type="ECO:0000259" key="3">
    <source>
        <dbReference type="Pfam" id="PF13406"/>
    </source>
</evidence>
<dbReference type="Gene3D" id="1.10.530.10">
    <property type="match status" value="1"/>
</dbReference>
<proteinExistence type="predicted"/>
<keyword evidence="2" id="KW-0812">Transmembrane</keyword>
<feature type="domain" description="Transglycosylase SLT" evidence="3">
    <location>
        <begin position="216"/>
        <end position="263"/>
    </location>
</feature>
<accession>A0ABW2KJ32</accession>
<dbReference type="CDD" id="cd13399">
    <property type="entry name" value="Slt35-like"/>
    <property type="match status" value="1"/>
</dbReference>
<feature type="region of interest" description="Disordered" evidence="1">
    <location>
        <begin position="1"/>
        <end position="29"/>
    </location>
</feature>
<evidence type="ECO:0000313" key="4">
    <source>
        <dbReference type="EMBL" id="MFC7329428.1"/>
    </source>
</evidence>
<dbReference type="InterPro" id="IPR043426">
    <property type="entry name" value="MltB-like"/>
</dbReference>
<evidence type="ECO:0000256" key="2">
    <source>
        <dbReference type="SAM" id="Phobius"/>
    </source>
</evidence>
<reference evidence="5" key="1">
    <citation type="journal article" date="2019" name="Int. J. Syst. Evol. Microbiol.">
        <title>The Global Catalogue of Microorganisms (GCM) 10K type strain sequencing project: providing services to taxonomists for standard genome sequencing and annotation.</title>
        <authorList>
            <consortium name="The Broad Institute Genomics Platform"/>
            <consortium name="The Broad Institute Genome Sequencing Center for Infectious Disease"/>
            <person name="Wu L."/>
            <person name="Ma J."/>
        </authorList>
    </citation>
    <scope>NUCLEOTIDE SEQUENCE [LARGE SCALE GENOMIC DNA]</scope>
    <source>
        <strain evidence="5">CGMCC 4.7382</strain>
    </source>
</reference>